<comment type="caution">
    <text evidence="4">The sequence shown here is derived from an EMBL/GenBank/DDBJ whole genome shotgun (WGS) entry which is preliminary data.</text>
</comment>
<evidence type="ECO:0000259" key="3">
    <source>
        <dbReference type="Pfam" id="PF05065"/>
    </source>
</evidence>
<reference evidence="4 5" key="1">
    <citation type="submission" date="2020-03" db="EMBL/GenBank/DDBJ databases">
        <authorList>
            <person name="Zhang Z."/>
            <person name="Guo Z."/>
            <person name="Hou Q."/>
            <person name="Shen X."/>
        </authorList>
    </citation>
    <scope>NUCLEOTIDE SEQUENCE [LARGE SCALE GENOMIC DNA]</scope>
    <source>
        <strain evidence="4 5">HBUAS51329</strain>
    </source>
</reference>
<keyword evidence="5" id="KW-1185">Reference proteome</keyword>
<dbReference type="InterPro" id="IPR024455">
    <property type="entry name" value="Phage_capsid"/>
</dbReference>
<dbReference type="InterPro" id="IPR054612">
    <property type="entry name" value="Phage_capsid-like_C"/>
</dbReference>
<dbReference type="Gene3D" id="3.30.2320.10">
    <property type="entry name" value="hypothetical protein PF0899 domain"/>
    <property type="match status" value="1"/>
</dbReference>
<dbReference type="NCBIfam" id="TIGR01554">
    <property type="entry name" value="major_cap_HK97"/>
    <property type="match status" value="1"/>
</dbReference>
<evidence type="ECO:0000256" key="2">
    <source>
        <dbReference type="SAM" id="MobiDB-lite"/>
    </source>
</evidence>
<sequence>MNLSEIKDAMTDSQEKLTAINAKITEGLLDDKFSPENMAALKSDRDNEQARFAELKTQRETAESDQVASHIAGNSAKTKKGAKKVPVTENKLSAEKHALNDFLHSKGAIKDTAALQVTSTEAEPLVPEEIIYNPQSEVNTVVDLKQLVNVVPVTTPSGSYPILKRATDTFPSIEELKENPALAEPDFQDVDWKVSTRRGAIPLSQEAIDDSQVDLTGLVGKNMGEKSVNTTNADITKVLQGFTAVASTDTNIVDTIKGILNVSLDPAYAPTIVATQSLYNTLDTLKDNNGQYIFHQDITTPSTGVLAGVRVVRISDTLLGKAGDQLAFIGDLNRAILFADRQEVSLSWADDKVYGQYLMGALRYDVKVADADAGYFLTNTAVKSSSAATAPTADAK</sequence>
<dbReference type="SUPFAM" id="SSF56563">
    <property type="entry name" value="Major capsid protein gp5"/>
    <property type="match status" value="1"/>
</dbReference>
<dbReference type="RefSeq" id="WP_168868671.1">
    <property type="nucleotide sequence ID" value="NZ_JAAVSD010000024.1"/>
</dbReference>
<evidence type="ECO:0000256" key="1">
    <source>
        <dbReference type="ARBA" id="ARBA00004328"/>
    </source>
</evidence>
<accession>A0ABX1L7D4</accession>
<dbReference type="Pfam" id="PF05065">
    <property type="entry name" value="Phage_capsid"/>
    <property type="match status" value="1"/>
</dbReference>
<name>A0ABX1L7D4_9LACO</name>
<gene>
    <name evidence="4" type="ORF">HEQ44_08525</name>
</gene>
<comment type="subcellular location">
    <subcellularLocation>
        <location evidence="1">Virion</location>
    </subcellularLocation>
</comment>
<dbReference type="Proteomes" id="UP000707477">
    <property type="component" value="Unassembled WGS sequence"/>
</dbReference>
<evidence type="ECO:0000313" key="4">
    <source>
        <dbReference type="EMBL" id="NLR30231.1"/>
    </source>
</evidence>
<evidence type="ECO:0000313" key="5">
    <source>
        <dbReference type="Proteomes" id="UP000707477"/>
    </source>
</evidence>
<organism evidence="4 5">
    <name type="scientific">Levilactobacillus tujiorum</name>
    <dbReference type="NCBI Taxonomy" id="2912243"/>
    <lineage>
        <taxon>Bacteria</taxon>
        <taxon>Bacillati</taxon>
        <taxon>Bacillota</taxon>
        <taxon>Bacilli</taxon>
        <taxon>Lactobacillales</taxon>
        <taxon>Lactobacillaceae</taxon>
        <taxon>Levilactobacillus</taxon>
    </lineage>
</organism>
<protein>
    <submittedName>
        <fullName evidence="4">Phage major capsid protein</fullName>
    </submittedName>
</protein>
<feature type="domain" description="Phage capsid-like C-terminal" evidence="3">
    <location>
        <begin position="125"/>
        <end position="373"/>
    </location>
</feature>
<dbReference type="EMBL" id="JAAVSD010000024">
    <property type="protein sequence ID" value="NLR30231.1"/>
    <property type="molecule type" value="Genomic_DNA"/>
</dbReference>
<feature type="region of interest" description="Disordered" evidence="2">
    <location>
        <begin position="58"/>
        <end position="85"/>
    </location>
</feature>
<proteinExistence type="predicted"/>